<evidence type="ECO:0000259" key="2">
    <source>
        <dbReference type="Pfam" id="PF13439"/>
    </source>
</evidence>
<dbReference type="EMBL" id="JADEWL010000063">
    <property type="protein sequence ID" value="MBE9214538.1"/>
    <property type="molecule type" value="Genomic_DNA"/>
</dbReference>
<reference evidence="3" key="1">
    <citation type="submission" date="2020-10" db="EMBL/GenBank/DDBJ databases">
        <authorList>
            <person name="Castelo-Branco R."/>
            <person name="Eusebio N."/>
            <person name="Adriana R."/>
            <person name="Vieira A."/>
            <person name="Brugerolle De Fraissinette N."/>
            <person name="Rezende De Castro R."/>
            <person name="Schneider M.P."/>
            <person name="Vasconcelos V."/>
            <person name="Leao P.N."/>
        </authorList>
    </citation>
    <scope>NUCLEOTIDE SEQUENCE</scope>
    <source>
        <strain evidence="3">LEGE 06105</strain>
    </source>
</reference>
<dbReference type="RefSeq" id="WP_193922442.1">
    <property type="nucleotide sequence ID" value="NZ_JADEWL010000063.1"/>
</dbReference>
<dbReference type="CDD" id="cd03807">
    <property type="entry name" value="GT4_WbnK-like"/>
    <property type="match status" value="1"/>
</dbReference>
<accession>A0A8J7FDS1</accession>
<dbReference type="Pfam" id="PF00534">
    <property type="entry name" value="Glycos_transf_1"/>
    <property type="match status" value="1"/>
</dbReference>
<dbReference type="SUPFAM" id="SSF53756">
    <property type="entry name" value="UDP-Glycosyltransferase/glycogen phosphorylase"/>
    <property type="match status" value="1"/>
</dbReference>
<evidence type="ECO:0000313" key="4">
    <source>
        <dbReference type="Proteomes" id="UP000620559"/>
    </source>
</evidence>
<protein>
    <submittedName>
        <fullName evidence="3">Glycosyltransferase</fullName>
    </submittedName>
</protein>
<gene>
    <name evidence="3" type="ORF">IQ247_18005</name>
</gene>
<dbReference type="InterPro" id="IPR028098">
    <property type="entry name" value="Glyco_trans_4-like_N"/>
</dbReference>
<evidence type="ECO:0000313" key="3">
    <source>
        <dbReference type="EMBL" id="MBE9214538.1"/>
    </source>
</evidence>
<dbReference type="GO" id="GO:0016757">
    <property type="term" value="F:glycosyltransferase activity"/>
    <property type="evidence" value="ECO:0007669"/>
    <property type="project" value="InterPro"/>
</dbReference>
<dbReference type="PANTHER" id="PTHR12526">
    <property type="entry name" value="GLYCOSYLTRANSFERASE"/>
    <property type="match status" value="1"/>
</dbReference>
<dbReference type="Pfam" id="PF13439">
    <property type="entry name" value="Glyco_transf_4"/>
    <property type="match status" value="1"/>
</dbReference>
<evidence type="ECO:0000259" key="1">
    <source>
        <dbReference type="Pfam" id="PF00534"/>
    </source>
</evidence>
<sequence>MKIIFITTDLDTGGAEIMLYHLLSRINRKLFSPVVVSLMDKGIWGEKIEALEIPVHTIGMKQGKPTPAAVWQLIRTINQLKPDIIQGWMYHGNFAAQLASIFSWGKIPVFWSIHHSIASLSSEKTMTRATIKIGASISHFNHKVVFVSQNSQKQHEILGYNSNNSCVIPNGFDTSKFHPSPLARKDFRRELGVEDSSILIGLISRYHPMKDHGNFLNAAALIAKNYSEVNFVLAGTDVNEQNTFISQLIQELNISSQVHLLGERHDINRIIAGLDIVSLSSAYGEAFPLVIGEAMSCGVPCVVTDVGDSGLIVGNTGKIVPPCDSQALANAWQELIFLDASDRIALGTAARKRIVDDFSLQSVVAQYEALYKDILVEELKVKNITISS</sequence>
<comment type="caution">
    <text evidence="3">The sequence shown here is derived from an EMBL/GenBank/DDBJ whole genome shotgun (WGS) entry which is preliminary data.</text>
</comment>
<keyword evidence="4" id="KW-1185">Reference proteome</keyword>
<feature type="domain" description="Glycosyltransferase subfamily 4-like N-terminal" evidence="2">
    <location>
        <begin position="13"/>
        <end position="175"/>
    </location>
</feature>
<proteinExistence type="predicted"/>
<dbReference type="AlphaFoldDB" id="A0A8J7FDS1"/>
<dbReference type="InterPro" id="IPR001296">
    <property type="entry name" value="Glyco_trans_1"/>
</dbReference>
<feature type="domain" description="Glycosyl transferase family 1" evidence="1">
    <location>
        <begin position="184"/>
        <end position="352"/>
    </location>
</feature>
<dbReference type="Gene3D" id="3.40.50.2000">
    <property type="entry name" value="Glycogen Phosphorylase B"/>
    <property type="match status" value="2"/>
</dbReference>
<organism evidence="3 4">
    <name type="scientific">Plectonema cf. radiosum LEGE 06105</name>
    <dbReference type="NCBI Taxonomy" id="945769"/>
    <lineage>
        <taxon>Bacteria</taxon>
        <taxon>Bacillati</taxon>
        <taxon>Cyanobacteriota</taxon>
        <taxon>Cyanophyceae</taxon>
        <taxon>Oscillatoriophycideae</taxon>
        <taxon>Oscillatoriales</taxon>
        <taxon>Microcoleaceae</taxon>
        <taxon>Plectonema</taxon>
    </lineage>
</organism>
<dbReference type="PANTHER" id="PTHR12526:SF630">
    <property type="entry name" value="GLYCOSYLTRANSFERASE"/>
    <property type="match status" value="1"/>
</dbReference>
<dbReference type="Proteomes" id="UP000620559">
    <property type="component" value="Unassembled WGS sequence"/>
</dbReference>
<name>A0A8J7FDS1_9CYAN</name>